<evidence type="ECO:0000256" key="1">
    <source>
        <dbReference type="SAM" id="Phobius"/>
    </source>
</evidence>
<gene>
    <name evidence="2" type="ORF">Asi02nite_55070</name>
</gene>
<proteinExistence type="predicted"/>
<feature type="transmembrane region" description="Helical" evidence="1">
    <location>
        <begin position="53"/>
        <end position="76"/>
    </location>
</feature>
<keyword evidence="1" id="KW-1133">Transmembrane helix</keyword>
<feature type="transmembrane region" description="Helical" evidence="1">
    <location>
        <begin position="127"/>
        <end position="157"/>
    </location>
</feature>
<dbReference type="PANTHER" id="PTHR31272:SF4">
    <property type="entry name" value="CYTOCHROME C-TYPE BIOGENESIS PROTEIN HI_1454-RELATED"/>
    <property type="match status" value="1"/>
</dbReference>
<name>A0ABQ4CXJ0_9ACTN</name>
<sequence length="285" mass="28868">MLDAPYALALAAGLLAAVNPCGFALLPAYLSFLVLDKDSATHGGGHARAVGRALTLTAAMTVGFVAVFGTFGLLAAPAADAAARHLPWVSIAIGLILAAAGAWLLAGRQLPTLGIKIGTGPQVTRRFGSMALFGASYAIASLGCTVGPFLAVVVAGFRTDSITAGIGLFLAYAAGMALVVGAVALAVALARVSLVRGLRRAAPLISRAAGALLLIAGAYVAWYGWYEIRVFRDGDTTDPIIDTAADLQSTAASWLDSIGPATVGVAVAVLLAATAAVEVVRRTRR</sequence>
<feature type="transmembrane region" description="Helical" evidence="1">
    <location>
        <begin position="169"/>
        <end position="192"/>
    </location>
</feature>
<dbReference type="RefSeq" id="WP_203716820.1">
    <property type="nucleotide sequence ID" value="NZ_BONE01000051.1"/>
</dbReference>
<feature type="transmembrane region" description="Helical" evidence="1">
    <location>
        <begin position="88"/>
        <end position="106"/>
    </location>
</feature>
<keyword evidence="1" id="KW-0472">Membrane</keyword>
<comment type="caution">
    <text evidence="2">The sequence shown here is derived from an EMBL/GenBank/DDBJ whole genome shotgun (WGS) entry which is preliminary data.</text>
</comment>
<keyword evidence="3" id="KW-1185">Reference proteome</keyword>
<reference evidence="2 3" key="1">
    <citation type="submission" date="2021-01" db="EMBL/GenBank/DDBJ databases">
        <title>Whole genome shotgun sequence of Asanoa siamensis NBRC 107932.</title>
        <authorList>
            <person name="Komaki H."/>
            <person name="Tamura T."/>
        </authorList>
    </citation>
    <scope>NUCLEOTIDE SEQUENCE [LARGE SCALE GENOMIC DNA]</scope>
    <source>
        <strain evidence="2 3">NBRC 107932</strain>
    </source>
</reference>
<dbReference type="PANTHER" id="PTHR31272">
    <property type="entry name" value="CYTOCHROME C-TYPE BIOGENESIS PROTEIN HI_1454-RELATED"/>
    <property type="match status" value="1"/>
</dbReference>
<dbReference type="EMBL" id="BONE01000051">
    <property type="protein sequence ID" value="GIF75989.1"/>
    <property type="molecule type" value="Genomic_DNA"/>
</dbReference>
<feature type="transmembrane region" description="Helical" evidence="1">
    <location>
        <begin position="204"/>
        <end position="225"/>
    </location>
</feature>
<feature type="transmembrane region" description="Helical" evidence="1">
    <location>
        <begin position="258"/>
        <end position="280"/>
    </location>
</feature>
<protein>
    <submittedName>
        <fullName evidence="2">Cytochrome C biogenesis protein CcdA</fullName>
    </submittedName>
</protein>
<feature type="transmembrane region" description="Helical" evidence="1">
    <location>
        <begin position="6"/>
        <end position="32"/>
    </location>
</feature>
<organism evidence="2 3">
    <name type="scientific">Asanoa siamensis</name>
    <dbReference type="NCBI Taxonomy" id="926357"/>
    <lineage>
        <taxon>Bacteria</taxon>
        <taxon>Bacillati</taxon>
        <taxon>Actinomycetota</taxon>
        <taxon>Actinomycetes</taxon>
        <taxon>Micromonosporales</taxon>
        <taxon>Micromonosporaceae</taxon>
        <taxon>Asanoa</taxon>
    </lineage>
</organism>
<accession>A0ABQ4CXJ0</accession>
<evidence type="ECO:0000313" key="3">
    <source>
        <dbReference type="Proteomes" id="UP000604117"/>
    </source>
</evidence>
<dbReference type="Proteomes" id="UP000604117">
    <property type="component" value="Unassembled WGS sequence"/>
</dbReference>
<evidence type="ECO:0000313" key="2">
    <source>
        <dbReference type="EMBL" id="GIF75989.1"/>
    </source>
</evidence>
<dbReference type="InterPro" id="IPR051790">
    <property type="entry name" value="Cytochrome_c-biogenesis_DsbD"/>
</dbReference>
<keyword evidence="1" id="KW-0812">Transmembrane</keyword>